<evidence type="ECO:0000256" key="1">
    <source>
        <dbReference type="ARBA" id="ARBA00010088"/>
    </source>
</evidence>
<keyword evidence="3 8" id="KW-0378">Hydrolase</keyword>
<dbReference type="GO" id="GO:0016787">
    <property type="term" value="F:hydrolase activity"/>
    <property type="evidence" value="ECO:0007669"/>
    <property type="project" value="UniProtKB-KW"/>
</dbReference>
<dbReference type="InterPro" id="IPR000073">
    <property type="entry name" value="AB_hydrolase_1"/>
</dbReference>
<comment type="similarity">
    <text evidence="1">Belongs to the peptidase S33 family.</text>
</comment>
<evidence type="ECO:0000259" key="7">
    <source>
        <dbReference type="Pfam" id="PF08386"/>
    </source>
</evidence>
<keyword evidence="9" id="KW-1185">Reference proteome</keyword>
<evidence type="ECO:0000313" key="9">
    <source>
        <dbReference type="Proteomes" id="UP001499978"/>
    </source>
</evidence>
<evidence type="ECO:0000259" key="6">
    <source>
        <dbReference type="Pfam" id="PF00561"/>
    </source>
</evidence>
<feature type="region of interest" description="Disordered" evidence="4">
    <location>
        <begin position="532"/>
        <end position="551"/>
    </location>
</feature>
<evidence type="ECO:0000256" key="5">
    <source>
        <dbReference type="SAM" id="SignalP"/>
    </source>
</evidence>
<protein>
    <submittedName>
        <fullName evidence="8">Alpha/beta hydrolase</fullName>
    </submittedName>
</protein>
<dbReference type="RefSeq" id="WP_344167208.1">
    <property type="nucleotide sequence ID" value="NZ_BAAARY010000001.1"/>
</dbReference>
<keyword evidence="2 5" id="KW-0732">Signal</keyword>
<feature type="domain" description="AB hydrolase-1" evidence="6">
    <location>
        <begin position="97"/>
        <end position="255"/>
    </location>
</feature>
<dbReference type="Gene3D" id="3.40.50.1820">
    <property type="entry name" value="alpha/beta hydrolase"/>
    <property type="match status" value="1"/>
</dbReference>
<gene>
    <name evidence="8" type="ORF">GCM10010201_04100</name>
</gene>
<evidence type="ECO:0000256" key="3">
    <source>
        <dbReference type="ARBA" id="ARBA00022801"/>
    </source>
</evidence>
<dbReference type="InterPro" id="IPR013595">
    <property type="entry name" value="Pept_S33_TAP-like_C"/>
</dbReference>
<organism evidence="8 9">
    <name type="scientific">Pilimelia columellifera subsp. columellifera</name>
    <dbReference type="NCBI Taxonomy" id="706583"/>
    <lineage>
        <taxon>Bacteria</taxon>
        <taxon>Bacillati</taxon>
        <taxon>Actinomycetota</taxon>
        <taxon>Actinomycetes</taxon>
        <taxon>Micromonosporales</taxon>
        <taxon>Micromonosporaceae</taxon>
        <taxon>Pilimelia</taxon>
    </lineage>
</organism>
<evidence type="ECO:0000256" key="2">
    <source>
        <dbReference type="ARBA" id="ARBA00022729"/>
    </source>
</evidence>
<feature type="domain" description="Peptidase S33 tripeptidyl aminopeptidase-like C-terminal" evidence="7">
    <location>
        <begin position="427"/>
        <end position="524"/>
    </location>
</feature>
<dbReference type="Pfam" id="PF00561">
    <property type="entry name" value="Abhydrolase_1"/>
    <property type="match status" value="1"/>
</dbReference>
<comment type="caution">
    <text evidence="8">The sequence shown here is derived from an EMBL/GenBank/DDBJ whole genome shotgun (WGS) entry which is preliminary data.</text>
</comment>
<accession>A0ABN3N4Q2</accession>
<dbReference type="EMBL" id="BAAARY010000001">
    <property type="protein sequence ID" value="GAA2512082.1"/>
    <property type="molecule type" value="Genomic_DNA"/>
</dbReference>
<dbReference type="Pfam" id="PF08386">
    <property type="entry name" value="Abhydrolase_4"/>
    <property type="match status" value="1"/>
</dbReference>
<evidence type="ECO:0000313" key="8">
    <source>
        <dbReference type="EMBL" id="GAA2512082.1"/>
    </source>
</evidence>
<dbReference type="SUPFAM" id="SSF53474">
    <property type="entry name" value="alpha/beta-Hydrolases"/>
    <property type="match status" value="1"/>
</dbReference>
<proteinExistence type="inferred from homology"/>
<feature type="chain" id="PRO_5045908372" evidence="5">
    <location>
        <begin position="26"/>
        <end position="551"/>
    </location>
</feature>
<dbReference type="PANTHER" id="PTHR43248:SF29">
    <property type="entry name" value="TRIPEPTIDYL AMINOPEPTIDASE"/>
    <property type="match status" value="1"/>
</dbReference>
<dbReference type="InterPro" id="IPR051601">
    <property type="entry name" value="Serine_prot/Carboxylest_S33"/>
</dbReference>
<dbReference type="Proteomes" id="UP001499978">
    <property type="component" value="Unassembled WGS sequence"/>
</dbReference>
<dbReference type="PANTHER" id="PTHR43248">
    <property type="entry name" value="2-SUCCINYL-6-HYDROXY-2,4-CYCLOHEXADIENE-1-CARBOXYLATE SYNTHASE"/>
    <property type="match status" value="1"/>
</dbReference>
<sequence length="551" mass="58699">MRPFAVAPVLAAVLAGTLAAPPAQAAPPPTAHDTTTAAEARRVDRVPAAALKWFPCRLTFECATLPVPLDYDKPELGTTPVALIRAKATDPAKRIGALVVNPGGPGGSGMDMVAPSFLGLPLEPYFSEAVRERFDIIGFDPRGLGESENIRCLRSATEQNEMLAPMNAGEPLTPAAEQAWMGAATAFGKACAKNAGKLAGRIHTAQVARDMDVLRRALGEAKLNYYGISYGSVLGQYYANMFPDRFRALAIDGIIDADDWVGPRKGAVTPLMPRMGSAQATVDSHQALWKRCAEVGAGRCPLLAHGDPAVVFDRVASHLRVQPVEIEGMRITYQNFTSMAIFLMYDPSTATMFAEITAGLYELISAEATERGRERTTRALRTAAELRAGYENAIDLTGGVACVDGRHPKLDTMPAHGADAEKAYGHVGRNFSWRVAICGKGAWKVAGKAVYAGPFDRRTAAPVLVVGNTKDPVTHVRNSASVAGQLPGSYHLVSDNWGHGAYPNSSCAAERIDQYLISGTKPAPTGCVGDVQPFDEEGAPSNRFRMPSLLG</sequence>
<dbReference type="InterPro" id="IPR029058">
    <property type="entry name" value="AB_hydrolase_fold"/>
</dbReference>
<feature type="signal peptide" evidence="5">
    <location>
        <begin position="1"/>
        <end position="25"/>
    </location>
</feature>
<name>A0ABN3N4Q2_9ACTN</name>
<reference evidence="8 9" key="1">
    <citation type="journal article" date="2019" name="Int. J. Syst. Evol. Microbiol.">
        <title>The Global Catalogue of Microorganisms (GCM) 10K type strain sequencing project: providing services to taxonomists for standard genome sequencing and annotation.</title>
        <authorList>
            <consortium name="The Broad Institute Genomics Platform"/>
            <consortium name="The Broad Institute Genome Sequencing Center for Infectious Disease"/>
            <person name="Wu L."/>
            <person name="Ma J."/>
        </authorList>
    </citation>
    <scope>NUCLEOTIDE SEQUENCE [LARGE SCALE GENOMIC DNA]</scope>
    <source>
        <strain evidence="8 9">JCM 3367</strain>
    </source>
</reference>
<evidence type="ECO:0000256" key="4">
    <source>
        <dbReference type="SAM" id="MobiDB-lite"/>
    </source>
</evidence>